<sequence length="366" mass="40158">MTDETDRWGRVRRGNMAADRFTQIRNALFRDPRLSFKAKGVFGLISTHRDGYGITPDTIAAASTDGVSAVKTALRELERYGYLTRERERRPDGTLGTSTYFITDQPETDPETLPEPQNPRSEPEGDYPPVDKPPVDNRLHKKNNNPKNTNEQNTSAPAARSAPDGRRPPAVPSARARSGCAAPEPPHPPPRTTTRPRSVRWVVTALPPQLRRTLPDRLPASLTDAVTAALEQGRTPDQLAARIERRWNHHGHAARFHAGQITRPVGVAVALVRPGECPDPRCEDGHNIDTGAACPRCEERRADRRRATDAPSTAAAVPRQRNSAPAALTVARYPECPGNYGLCGRPMPVDSTLCPECATQQAREAV</sequence>
<name>A0A918E218_9ACTN</name>
<comment type="caution">
    <text evidence="2">The sequence shown here is derived from an EMBL/GenBank/DDBJ whole genome shotgun (WGS) entry which is preliminary data.</text>
</comment>
<dbReference type="Proteomes" id="UP000641932">
    <property type="component" value="Unassembled WGS sequence"/>
</dbReference>
<keyword evidence="3" id="KW-1185">Reference proteome</keyword>
<dbReference type="AlphaFoldDB" id="A0A918E218"/>
<gene>
    <name evidence="2" type="ORF">GCM10012280_61510</name>
</gene>
<evidence type="ECO:0008006" key="4">
    <source>
        <dbReference type="Google" id="ProtNLM"/>
    </source>
</evidence>
<evidence type="ECO:0000313" key="2">
    <source>
        <dbReference type="EMBL" id="GGO98120.1"/>
    </source>
</evidence>
<feature type="region of interest" description="Disordered" evidence="1">
    <location>
        <begin position="84"/>
        <end position="197"/>
    </location>
</feature>
<accession>A0A918E218</accession>
<dbReference type="EMBL" id="BMMS01000036">
    <property type="protein sequence ID" value="GGO98120.1"/>
    <property type="molecule type" value="Genomic_DNA"/>
</dbReference>
<reference evidence="2" key="2">
    <citation type="submission" date="2020-09" db="EMBL/GenBank/DDBJ databases">
        <authorList>
            <person name="Sun Q."/>
            <person name="Zhou Y."/>
        </authorList>
    </citation>
    <scope>NUCLEOTIDE SEQUENCE</scope>
    <source>
        <strain evidence="2">CGMCC 4.7201</strain>
    </source>
</reference>
<proteinExistence type="predicted"/>
<evidence type="ECO:0000313" key="3">
    <source>
        <dbReference type="Proteomes" id="UP000641932"/>
    </source>
</evidence>
<evidence type="ECO:0000256" key="1">
    <source>
        <dbReference type="SAM" id="MobiDB-lite"/>
    </source>
</evidence>
<protein>
    <recommendedName>
        <fullName evidence="4">Helix-turn-helix domain-containing protein</fullName>
    </recommendedName>
</protein>
<organism evidence="2 3">
    <name type="scientific">Wenjunlia tyrosinilytica</name>
    <dbReference type="NCBI Taxonomy" id="1544741"/>
    <lineage>
        <taxon>Bacteria</taxon>
        <taxon>Bacillati</taxon>
        <taxon>Actinomycetota</taxon>
        <taxon>Actinomycetes</taxon>
        <taxon>Kitasatosporales</taxon>
        <taxon>Streptomycetaceae</taxon>
        <taxon>Wenjunlia</taxon>
    </lineage>
</organism>
<feature type="region of interest" description="Disordered" evidence="1">
    <location>
        <begin position="300"/>
        <end position="324"/>
    </location>
</feature>
<reference evidence="2" key="1">
    <citation type="journal article" date="2014" name="Int. J. Syst. Evol. Microbiol.">
        <title>Complete genome sequence of Corynebacterium casei LMG S-19264T (=DSM 44701T), isolated from a smear-ripened cheese.</title>
        <authorList>
            <consortium name="US DOE Joint Genome Institute (JGI-PGF)"/>
            <person name="Walter F."/>
            <person name="Albersmeier A."/>
            <person name="Kalinowski J."/>
            <person name="Ruckert C."/>
        </authorList>
    </citation>
    <scope>NUCLEOTIDE SEQUENCE</scope>
    <source>
        <strain evidence="2">CGMCC 4.7201</strain>
    </source>
</reference>